<reference evidence="5 6" key="1">
    <citation type="submission" date="2022-12" db="EMBL/GenBank/DDBJ databases">
        <title>Chromosome-scale assembly of the Ensete ventricosum genome.</title>
        <authorList>
            <person name="Dussert Y."/>
            <person name="Stocks J."/>
            <person name="Wendawek A."/>
            <person name="Woldeyes F."/>
            <person name="Nichols R.A."/>
            <person name="Borrell J.S."/>
        </authorList>
    </citation>
    <scope>NUCLEOTIDE SEQUENCE [LARGE SCALE GENOMIC DNA]</scope>
    <source>
        <strain evidence="6">cv. Maze</strain>
        <tissue evidence="5">Seeds</tissue>
    </source>
</reference>
<gene>
    <name evidence="5" type="ORF">OPV22_001141</name>
</gene>
<protein>
    <recommendedName>
        <fullName evidence="4">HTH La-type RNA-binding domain-containing protein</fullName>
    </recommendedName>
</protein>
<dbReference type="Pfam" id="PF05383">
    <property type="entry name" value="La"/>
    <property type="match status" value="1"/>
</dbReference>
<dbReference type="InterPro" id="IPR036390">
    <property type="entry name" value="WH_DNA-bd_sf"/>
</dbReference>
<dbReference type="EMBL" id="JAQQAF010000001">
    <property type="protein sequence ID" value="KAJ8510707.1"/>
    <property type="molecule type" value="Genomic_DNA"/>
</dbReference>
<evidence type="ECO:0000259" key="4">
    <source>
        <dbReference type="PROSITE" id="PS50961"/>
    </source>
</evidence>
<feature type="compositionally biased region" description="Polar residues" evidence="3">
    <location>
        <begin position="1"/>
        <end position="18"/>
    </location>
</feature>
<dbReference type="GO" id="GO:0003723">
    <property type="term" value="F:RNA binding"/>
    <property type="evidence" value="ECO:0007669"/>
    <property type="project" value="UniProtKB-UniRule"/>
</dbReference>
<evidence type="ECO:0000256" key="2">
    <source>
        <dbReference type="PROSITE-ProRule" id="PRU00332"/>
    </source>
</evidence>
<evidence type="ECO:0000256" key="1">
    <source>
        <dbReference type="ARBA" id="ARBA00022884"/>
    </source>
</evidence>
<dbReference type="PROSITE" id="PS50961">
    <property type="entry name" value="HTH_LA"/>
    <property type="match status" value="1"/>
</dbReference>
<feature type="compositionally biased region" description="Polar residues" evidence="3">
    <location>
        <begin position="172"/>
        <end position="182"/>
    </location>
</feature>
<dbReference type="PANTHER" id="PTHR22792">
    <property type="entry name" value="LUPUS LA PROTEIN-RELATED"/>
    <property type="match status" value="1"/>
</dbReference>
<organism evidence="5 6">
    <name type="scientific">Ensete ventricosum</name>
    <name type="common">Abyssinian banana</name>
    <name type="synonym">Musa ensete</name>
    <dbReference type="NCBI Taxonomy" id="4639"/>
    <lineage>
        <taxon>Eukaryota</taxon>
        <taxon>Viridiplantae</taxon>
        <taxon>Streptophyta</taxon>
        <taxon>Embryophyta</taxon>
        <taxon>Tracheophyta</taxon>
        <taxon>Spermatophyta</taxon>
        <taxon>Magnoliopsida</taxon>
        <taxon>Liliopsida</taxon>
        <taxon>Zingiberales</taxon>
        <taxon>Musaceae</taxon>
        <taxon>Ensete</taxon>
    </lineage>
</organism>
<feature type="domain" description="HTH La-type RNA-binding" evidence="4">
    <location>
        <begin position="347"/>
        <end position="436"/>
    </location>
</feature>
<dbReference type="Gene3D" id="1.10.10.10">
    <property type="entry name" value="Winged helix-like DNA-binding domain superfamily/Winged helix DNA-binding domain"/>
    <property type="match status" value="1"/>
</dbReference>
<dbReference type="FunFam" id="1.10.10.10:FF:000131">
    <property type="entry name" value="la-related protein 1B isoform X2"/>
    <property type="match status" value="1"/>
</dbReference>
<dbReference type="InterPro" id="IPR036388">
    <property type="entry name" value="WH-like_DNA-bd_sf"/>
</dbReference>
<comment type="caution">
    <text evidence="5">The sequence shown here is derived from an EMBL/GenBank/DDBJ whole genome shotgun (WGS) entry which is preliminary data.</text>
</comment>
<keyword evidence="6" id="KW-1185">Reference proteome</keyword>
<evidence type="ECO:0000256" key="3">
    <source>
        <dbReference type="SAM" id="MobiDB-lite"/>
    </source>
</evidence>
<dbReference type="SMART" id="SM00715">
    <property type="entry name" value="LA"/>
    <property type="match status" value="1"/>
</dbReference>
<evidence type="ECO:0000313" key="5">
    <source>
        <dbReference type="EMBL" id="KAJ8510707.1"/>
    </source>
</evidence>
<dbReference type="PANTHER" id="PTHR22792:SF132">
    <property type="entry name" value="LA-RELATED PROTEIN 1"/>
    <property type="match status" value="1"/>
</dbReference>
<feature type="region of interest" description="Disordered" evidence="3">
    <location>
        <begin position="1"/>
        <end position="291"/>
    </location>
</feature>
<keyword evidence="1 2" id="KW-0694">RNA-binding</keyword>
<dbReference type="GO" id="GO:0005737">
    <property type="term" value="C:cytoplasm"/>
    <property type="evidence" value="ECO:0007669"/>
    <property type="project" value="UniProtKB-ARBA"/>
</dbReference>
<dbReference type="CDD" id="cd07323">
    <property type="entry name" value="LAM"/>
    <property type="match status" value="1"/>
</dbReference>
<evidence type="ECO:0000313" key="6">
    <source>
        <dbReference type="Proteomes" id="UP001222027"/>
    </source>
</evidence>
<accession>A0AAV8RU40</accession>
<sequence>MASSNAAAASDPLSSTPSPRAARPGRHPRSHLVPGDLEAPSSPSSTPSPPTAAAIPFPDALDRSPQRPPVEDVAPSSSDAARGKKPAWKRPPNGSIEAGAVVMGGAASWPALSESAKTTSKSPSSDALKALSDGPLSAPPESVVSNSTPKPNSNPSSTPNHVAPARHKSMKRGSSSGNNISVAQADGGISLPSTPPTSGPVPQAGSDRQAPSEPSPGSQITRGGGSGSQAHDTDSHPRGHGGNRRWNNGGGGGGGGSHHNNYGNRYDGYRRNAGGRDAHIPQRGARPYPRLPVPPVAPPFLTSPSQVRPYPMVFPDMHSPVFYVATQPPPGGVPFVPHPALPPAVFIPTIDPQRASLLKQIDYYFSSDNLCKDVFLRQKMDEQGWVPISLIAGFNRVRQLTNSIDFILDTVQLSTEVEVQGEKIRKRNDWMNWVLPPNNNQFANISSQSPATTNSDNL</sequence>
<feature type="compositionally biased region" description="Low complexity" evidence="3">
    <location>
        <begin position="142"/>
        <end position="160"/>
    </location>
</feature>
<feature type="compositionally biased region" description="Gly residues" evidence="3">
    <location>
        <begin position="248"/>
        <end position="257"/>
    </location>
</feature>
<dbReference type="AlphaFoldDB" id="A0AAV8RU40"/>
<feature type="compositionally biased region" description="Polar residues" evidence="3">
    <location>
        <begin position="115"/>
        <end position="125"/>
    </location>
</feature>
<dbReference type="InterPro" id="IPR006630">
    <property type="entry name" value="La_HTH"/>
</dbReference>
<proteinExistence type="predicted"/>
<name>A0AAV8RU40_ENSVE</name>
<dbReference type="SUPFAM" id="SSF46785">
    <property type="entry name" value="Winged helix' DNA-binding domain"/>
    <property type="match status" value="1"/>
</dbReference>
<feature type="compositionally biased region" description="Basic and acidic residues" evidence="3">
    <location>
        <begin position="267"/>
        <end position="280"/>
    </location>
</feature>
<dbReference type="InterPro" id="IPR045180">
    <property type="entry name" value="La_dom_prot"/>
</dbReference>
<dbReference type="Proteomes" id="UP001222027">
    <property type="component" value="Unassembled WGS sequence"/>
</dbReference>